<gene>
    <name evidence="1" type="ORF">SAMN02910323_0600</name>
</gene>
<proteinExistence type="predicted"/>
<name>A0A1K1M5W3_SELRU</name>
<dbReference type="RefSeq" id="WP_072305459.1">
    <property type="nucleotide sequence ID" value="NZ_FPJA01000004.1"/>
</dbReference>
<evidence type="ECO:0008006" key="3">
    <source>
        <dbReference type="Google" id="ProtNLM"/>
    </source>
</evidence>
<keyword evidence="2" id="KW-1185">Reference proteome</keyword>
<sequence>MDMVRIYVSNKIVTVKKKQFKRWQRKYHRFYYIKERGLYVPVSEDFYKLIMRPQWIEEKSEQRSMECIYKGTNQCDGICDSCANPVYRQYSLNRMEEDGAKNVPCHRDLAKDYLKKVAIEELHEAIDQLDDEDYDLLGVLIGDETERDAAVRTGRSKTGIHKRKVRILNYLKKKLLEG</sequence>
<dbReference type="Proteomes" id="UP000182958">
    <property type="component" value="Unassembled WGS sequence"/>
</dbReference>
<accession>A0A1K1M5W3</accession>
<protein>
    <recommendedName>
        <fullName evidence="3">Sigma-70 family RNA polymerase sigma factor</fullName>
    </recommendedName>
</protein>
<evidence type="ECO:0000313" key="1">
    <source>
        <dbReference type="EMBL" id="SFW18524.1"/>
    </source>
</evidence>
<organism evidence="1 2">
    <name type="scientific">Selenomonas ruminantium</name>
    <dbReference type="NCBI Taxonomy" id="971"/>
    <lineage>
        <taxon>Bacteria</taxon>
        <taxon>Bacillati</taxon>
        <taxon>Bacillota</taxon>
        <taxon>Negativicutes</taxon>
        <taxon>Selenomonadales</taxon>
        <taxon>Selenomonadaceae</taxon>
        <taxon>Selenomonas</taxon>
    </lineage>
</organism>
<dbReference type="EMBL" id="FPJA01000004">
    <property type="protein sequence ID" value="SFW18524.1"/>
    <property type="molecule type" value="Genomic_DNA"/>
</dbReference>
<dbReference type="AlphaFoldDB" id="A0A1K1M5W3"/>
<evidence type="ECO:0000313" key="2">
    <source>
        <dbReference type="Proteomes" id="UP000182958"/>
    </source>
</evidence>
<reference evidence="2" key="1">
    <citation type="submission" date="2016-11" db="EMBL/GenBank/DDBJ databases">
        <authorList>
            <person name="Varghese N."/>
            <person name="Submissions S."/>
        </authorList>
    </citation>
    <scope>NUCLEOTIDE SEQUENCE [LARGE SCALE GENOMIC DNA]</scope>
    <source>
        <strain evidence="2">C3</strain>
    </source>
</reference>